<gene>
    <name evidence="8" type="ORF">VHEMI06050</name>
</gene>
<sequence length="492" mass="51833">MDPVLFKNLVKVQSAPARRTSTDSFAPLTPAQTSPEAQKRDAIELQAVAQGLPLGTIPASAVPVPVPAQAVDTPDLEMSRPASPTDLARVIPSLSNPSKNWYRLASACLCNFTNALSDGAAGALIPYMEEYYKITYGVVALIFVGQAVGFLVSAALIDTLLNRLGRARLLALSQVCFVTGFLPAVCTAPFPLVAIGFSLVGFAIGVNVGIANIFGGSLQNGTFILGLVHGCYGVGGTTGPLIATAMVTVAQTLWSRYYLLTVGIGAITIGLSTWSFWGYEKEPLHQMPGPVDGQGGSAIHKMLATLRLKVVLLGSLFIFAYQGAEVSISGWVISFLINARGGDPGSVGYVTAGFWAGITIGRFVLSGPAQRIGEKKFVYGLTIGAAAFQLLVWFVPNIVGEAVAVSIVGLLLGPVYPCAAAVFMKRMSRREALRGMGTISAFGSMGGAVAPFITGLLAQVAGTFVLHPIAIFLFCVMLVCWYCIPDEERKDE</sequence>
<evidence type="ECO:0000256" key="1">
    <source>
        <dbReference type="ARBA" id="ARBA00004141"/>
    </source>
</evidence>
<dbReference type="OrthoDB" id="413079at2759"/>
<dbReference type="PROSITE" id="PS50850">
    <property type="entry name" value="MFS"/>
    <property type="match status" value="1"/>
</dbReference>
<feature type="transmembrane region" description="Helical" evidence="6">
    <location>
        <begin position="464"/>
        <end position="484"/>
    </location>
</feature>
<accession>A0A0A1TI66</accession>
<evidence type="ECO:0000259" key="7">
    <source>
        <dbReference type="PROSITE" id="PS50850"/>
    </source>
</evidence>
<organism evidence="8 9">
    <name type="scientific">[Torrubiella] hemipterigena</name>
    <dbReference type="NCBI Taxonomy" id="1531966"/>
    <lineage>
        <taxon>Eukaryota</taxon>
        <taxon>Fungi</taxon>
        <taxon>Dikarya</taxon>
        <taxon>Ascomycota</taxon>
        <taxon>Pezizomycotina</taxon>
        <taxon>Sordariomycetes</taxon>
        <taxon>Hypocreomycetidae</taxon>
        <taxon>Hypocreales</taxon>
        <taxon>Clavicipitaceae</taxon>
        <taxon>Clavicipitaceae incertae sedis</taxon>
        <taxon>'Torrubiella' clade</taxon>
    </lineage>
</organism>
<dbReference type="PANTHER" id="PTHR23514:SF6">
    <property type="entry name" value="MAJOR FACILITATOR SUPERFAMILY (MFS) PROFILE DOMAIN-CONTAINING PROTEIN"/>
    <property type="match status" value="1"/>
</dbReference>
<comment type="subcellular location">
    <subcellularLocation>
        <location evidence="1">Membrane</location>
        <topology evidence="1">Multi-pass membrane protein</topology>
    </subcellularLocation>
</comment>
<keyword evidence="3 6" id="KW-1133">Transmembrane helix</keyword>
<dbReference type="InterPro" id="IPR011701">
    <property type="entry name" value="MFS"/>
</dbReference>
<evidence type="ECO:0000256" key="5">
    <source>
        <dbReference type="SAM" id="MobiDB-lite"/>
    </source>
</evidence>
<dbReference type="SUPFAM" id="SSF103473">
    <property type="entry name" value="MFS general substrate transporter"/>
    <property type="match status" value="1"/>
</dbReference>
<evidence type="ECO:0000256" key="4">
    <source>
        <dbReference type="ARBA" id="ARBA00023136"/>
    </source>
</evidence>
<feature type="transmembrane region" description="Helical" evidence="6">
    <location>
        <begin position="134"/>
        <end position="157"/>
    </location>
</feature>
<dbReference type="GO" id="GO:0022857">
    <property type="term" value="F:transmembrane transporter activity"/>
    <property type="evidence" value="ECO:0007669"/>
    <property type="project" value="InterPro"/>
</dbReference>
<dbReference type="InterPro" id="IPR036259">
    <property type="entry name" value="MFS_trans_sf"/>
</dbReference>
<feature type="domain" description="Major facilitator superfamily (MFS) profile" evidence="7">
    <location>
        <begin position="103"/>
        <end position="488"/>
    </location>
</feature>
<dbReference type="InterPro" id="IPR020846">
    <property type="entry name" value="MFS_dom"/>
</dbReference>
<feature type="transmembrane region" description="Helical" evidence="6">
    <location>
        <begin position="310"/>
        <end position="334"/>
    </location>
</feature>
<protein>
    <recommendedName>
        <fullName evidence="7">Major facilitator superfamily (MFS) profile domain-containing protein</fullName>
    </recommendedName>
</protein>
<dbReference type="GO" id="GO:0016020">
    <property type="term" value="C:membrane"/>
    <property type="evidence" value="ECO:0007669"/>
    <property type="project" value="UniProtKB-SubCell"/>
</dbReference>
<feature type="transmembrane region" description="Helical" evidence="6">
    <location>
        <begin position="402"/>
        <end position="424"/>
    </location>
</feature>
<dbReference type="Pfam" id="PF07690">
    <property type="entry name" value="MFS_1"/>
    <property type="match status" value="1"/>
</dbReference>
<feature type="transmembrane region" description="Helical" evidence="6">
    <location>
        <begin position="346"/>
        <end position="365"/>
    </location>
</feature>
<feature type="transmembrane region" description="Helical" evidence="6">
    <location>
        <begin position="227"/>
        <end position="251"/>
    </location>
</feature>
<reference evidence="8 9" key="1">
    <citation type="journal article" date="2015" name="Genome Announc.">
        <title>Draft Genome Sequence and Gene Annotation of the Entomopathogenic Fungus Verticillium hemipterigenum.</title>
        <authorList>
            <person name="Horn F."/>
            <person name="Habel A."/>
            <person name="Scharf D.H."/>
            <person name="Dworschak J."/>
            <person name="Brakhage A.A."/>
            <person name="Guthke R."/>
            <person name="Hertweck C."/>
            <person name="Linde J."/>
        </authorList>
    </citation>
    <scope>NUCLEOTIDE SEQUENCE [LARGE SCALE GENOMIC DNA]</scope>
</reference>
<proteinExistence type="predicted"/>
<keyword evidence="4 6" id="KW-0472">Membrane</keyword>
<dbReference type="AlphaFoldDB" id="A0A0A1TI66"/>
<feature type="region of interest" description="Disordered" evidence="5">
    <location>
        <begin position="18"/>
        <end position="39"/>
    </location>
</feature>
<name>A0A0A1TI66_9HYPO</name>
<feature type="transmembrane region" description="Helical" evidence="6">
    <location>
        <begin position="377"/>
        <end position="396"/>
    </location>
</feature>
<feature type="transmembrane region" description="Helical" evidence="6">
    <location>
        <begin position="257"/>
        <end position="277"/>
    </location>
</feature>
<feature type="transmembrane region" description="Helical" evidence="6">
    <location>
        <begin position="196"/>
        <end position="215"/>
    </location>
</feature>
<dbReference type="Proteomes" id="UP000039046">
    <property type="component" value="Unassembled WGS sequence"/>
</dbReference>
<evidence type="ECO:0000256" key="2">
    <source>
        <dbReference type="ARBA" id="ARBA00022692"/>
    </source>
</evidence>
<keyword evidence="9" id="KW-1185">Reference proteome</keyword>
<dbReference type="EMBL" id="CDHN01000003">
    <property type="protein sequence ID" value="CEJ90255.1"/>
    <property type="molecule type" value="Genomic_DNA"/>
</dbReference>
<feature type="transmembrane region" description="Helical" evidence="6">
    <location>
        <begin position="436"/>
        <end position="458"/>
    </location>
</feature>
<dbReference type="HOGENOM" id="CLU_021993_1_0_1"/>
<evidence type="ECO:0000313" key="8">
    <source>
        <dbReference type="EMBL" id="CEJ90255.1"/>
    </source>
</evidence>
<feature type="transmembrane region" description="Helical" evidence="6">
    <location>
        <begin position="169"/>
        <end position="190"/>
    </location>
</feature>
<dbReference type="Gene3D" id="1.20.1250.20">
    <property type="entry name" value="MFS general substrate transporter like domains"/>
    <property type="match status" value="2"/>
</dbReference>
<evidence type="ECO:0000313" key="9">
    <source>
        <dbReference type="Proteomes" id="UP000039046"/>
    </source>
</evidence>
<dbReference type="FunFam" id="1.20.1250.20:FF:000286">
    <property type="entry name" value="MFS efflux transporter"/>
    <property type="match status" value="1"/>
</dbReference>
<dbReference type="PANTHER" id="PTHR23514">
    <property type="entry name" value="BYPASS OF STOP CODON PROTEIN 6"/>
    <property type="match status" value="1"/>
</dbReference>
<evidence type="ECO:0000256" key="3">
    <source>
        <dbReference type="ARBA" id="ARBA00022989"/>
    </source>
</evidence>
<dbReference type="InterPro" id="IPR051788">
    <property type="entry name" value="MFS_Transporter"/>
</dbReference>
<keyword evidence="2 6" id="KW-0812">Transmembrane</keyword>
<evidence type="ECO:0000256" key="6">
    <source>
        <dbReference type="SAM" id="Phobius"/>
    </source>
</evidence>